<reference evidence="3 4" key="1">
    <citation type="journal article" date="2019" name="Nat. Microbiol.">
        <title>Mediterranean grassland soil C-N compound turnover is dependent on rainfall and depth, and is mediated by genomically divergent microorganisms.</title>
        <authorList>
            <person name="Diamond S."/>
            <person name="Andeer P.F."/>
            <person name="Li Z."/>
            <person name="Crits-Christoph A."/>
            <person name="Burstein D."/>
            <person name="Anantharaman K."/>
            <person name="Lane K.R."/>
            <person name="Thomas B.C."/>
            <person name="Pan C."/>
            <person name="Northen T.R."/>
            <person name="Banfield J.F."/>
        </authorList>
    </citation>
    <scope>NUCLEOTIDE SEQUENCE [LARGE SCALE GENOMIC DNA]</scope>
    <source>
        <strain evidence="3">NP_2</strain>
    </source>
</reference>
<sequence length="261" mass="29596">MDARKSGQAPGHGEKDTMKTEVTFQTEGGSFSGTVDERGVFHEALEHLLPDHLRVGRRITIRTPGGDPVYPDMFVGETVAHFRTTTFTVRSEPLRGQPGAWRNLGFDHIALAVADRQDARRFFGEVLGMQVIREDSHQTVLTTGNSAIFLFDTTPGPLNPGIPSRIHHIGFVVDDLAAAWHAIRSRGLQSDYMVLERDERWSLYFFYQNGDARFMIQLSQIKEDHRGFTDPHRFSDQMYDYSHGRYGVRFENHKMPGTGES</sequence>
<dbReference type="SUPFAM" id="SSF54593">
    <property type="entry name" value="Glyoxalase/Bleomycin resistance protein/Dihydroxybiphenyl dioxygenase"/>
    <property type="match status" value="1"/>
</dbReference>
<organism evidence="3 4">
    <name type="scientific">Candidatus Segetimicrobium genomatis</name>
    <dbReference type="NCBI Taxonomy" id="2569760"/>
    <lineage>
        <taxon>Bacteria</taxon>
        <taxon>Bacillati</taxon>
        <taxon>Candidatus Sysuimicrobiota</taxon>
        <taxon>Candidatus Sysuimicrobiia</taxon>
        <taxon>Candidatus Sysuimicrobiales</taxon>
        <taxon>Candidatus Segetimicrobiaceae</taxon>
        <taxon>Candidatus Segetimicrobium</taxon>
    </lineage>
</organism>
<dbReference type="EMBL" id="VBAJ01000212">
    <property type="protein sequence ID" value="TMJ06924.1"/>
    <property type="molecule type" value="Genomic_DNA"/>
</dbReference>
<dbReference type="InterPro" id="IPR037523">
    <property type="entry name" value="VOC_core"/>
</dbReference>
<feature type="domain" description="VOC" evidence="2">
    <location>
        <begin position="105"/>
        <end position="221"/>
    </location>
</feature>
<feature type="region of interest" description="Disordered" evidence="1">
    <location>
        <begin position="1"/>
        <end position="20"/>
    </location>
</feature>
<protein>
    <submittedName>
        <fullName evidence="3">VOC family protein</fullName>
    </submittedName>
</protein>
<dbReference type="Gene3D" id="3.10.180.10">
    <property type="entry name" value="2,3-Dihydroxybiphenyl 1,2-Dioxygenase, domain 1"/>
    <property type="match status" value="1"/>
</dbReference>
<evidence type="ECO:0000313" key="3">
    <source>
        <dbReference type="EMBL" id="TMJ06924.1"/>
    </source>
</evidence>
<evidence type="ECO:0000313" key="4">
    <source>
        <dbReference type="Proteomes" id="UP000318661"/>
    </source>
</evidence>
<name>A0A537LFX5_9BACT</name>
<dbReference type="InterPro" id="IPR029068">
    <property type="entry name" value="Glyas_Bleomycin-R_OHBP_Dase"/>
</dbReference>
<dbReference type="Proteomes" id="UP000318661">
    <property type="component" value="Unassembled WGS sequence"/>
</dbReference>
<gene>
    <name evidence="3" type="ORF">E6G99_08370</name>
</gene>
<dbReference type="CDD" id="cd06587">
    <property type="entry name" value="VOC"/>
    <property type="match status" value="1"/>
</dbReference>
<comment type="caution">
    <text evidence="3">The sequence shown here is derived from an EMBL/GenBank/DDBJ whole genome shotgun (WGS) entry which is preliminary data.</text>
</comment>
<proteinExistence type="predicted"/>
<dbReference type="InterPro" id="IPR004360">
    <property type="entry name" value="Glyas_Fos-R_dOase_dom"/>
</dbReference>
<evidence type="ECO:0000256" key="1">
    <source>
        <dbReference type="SAM" id="MobiDB-lite"/>
    </source>
</evidence>
<accession>A0A537LFX5</accession>
<dbReference type="Pfam" id="PF00903">
    <property type="entry name" value="Glyoxalase"/>
    <property type="match status" value="1"/>
</dbReference>
<dbReference type="AlphaFoldDB" id="A0A537LFX5"/>
<evidence type="ECO:0000259" key="2">
    <source>
        <dbReference type="PROSITE" id="PS51819"/>
    </source>
</evidence>
<dbReference type="PROSITE" id="PS51819">
    <property type="entry name" value="VOC"/>
    <property type="match status" value="1"/>
</dbReference>